<keyword evidence="4" id="KW-0812">Transmembrane</keyword>
<evidence type="ECO:0000256" key="1">
    <source>
        <dbReference type="ARBA" id="ARBA00022737"/>
    </source>
</evidence>
<keyword evidence="2" id="KW-0547">Nucleotide-binding</keyword>
<evidence type="ECO:0000313" key="6">
    <source>
        <dbReference type="EnsemblPlants" id="cds.novel_model_5460_5bd9a17a"/>
    </source>
</evidence>
<evidence type="ECO:0000256" key="2">
    <source>
        <dbReference type="ARBA" id="ARBA00022741"/>
    </source>
</evidence>
<dbReference type="Pfam" id="PF18052">
    <property type="entry name" value="Rx_N"/>
    <property type="match status" value="1"/>
</dbReference>
<accession>A0A803R5W1</accession>
<keyword evidence="3" id="KW-0611">Plant defense</keyword>
<dbReference type="GO" id="GO:0000166">
    <property type="term" value="F:nucleotide binding"/>
    <property type="evidence" value="ECO:0007669"/>
    <property type="project" value="UniProtKB-KW"/>
</dbReference>
<reference evidence="6" key="1">
    <citation type="submission" date="2018-11" db="EMBL/GenBank/DDBJ databases">
        <authorList>
            <person name="Grassa J C."/>
        </authorList>
    </citation>
    <scope>NUCLEOTIDE SEQUENCE [LARGE SCALE GENOMIC DNA]</scope>
</reference>
<dbReference type="Gramene" id="novel_model_5460_5bd9a17a">
    <property type="protein sequence ID" value="cds.novel_model_5460_5bd9a17a"/>
    <property type="gene ID" value="novel_gene_2831_5bd9a17a"/>
</dbReference>
<dbReference type="Proteomes" id="UP000596661">
    <property type="component" value="Chromosome 6"/>
</dbReference>
<dbReference type="OMA" id="IRRKCAM"/>
<keyword evidence="7" id="KW-1185">Reference proteome</keyword>
<dbReference type="EMBL" id="UZAU01000598">
    <property type="status" value="NOT_ANNOTATED_CDS"/>
    <property type="molecule type" value="Genomic_DNA"/>
</dbReference>
<evidence type="ECO:0000256" key="3">
    <source>
        <dbReference type="ARBA" id="ARBA00022821"/>
    </source>
</evidence>
<feature type="transmembrane region" description="Helical" evidence="4">
    <location>
        <begin position="105"/>
        <end position="122"/>
    </location>
</feature>
<dbReference type="EnsemblPlants" id="novel_model_5460_5bd9a17a">
    <property type="protein sequence ID" value="cds.novel_model_5460_5bd9a17a"/>
    <property type="gene ID" value="novel_gene_2831_5bd9a17a"/>
</dbReference>
<dbReference type="GO" id="GO:0006952">
    <property type="term" value="P:defense response"/>
    <property type="evidence" value="ECO:0007669"/>
    <property type="project" value="UniProtKB-KW"/>
</dbReference>
<evidence type="ECO:0000313" key="7">
    <source>
        <dbReference type="Proteomes" id="UP000596661"/>
    </source>
</evidence>
<keyword evidence="4" id="KW-0472">Membrane</keyword>
<sequence length="140" mass="16249">MADLAYTIAGNVLDKLGSLAYQEVSLAWGMKQDLDKLKLITLALQDVLLDAETKQEKNPQLKNWLCHLKDVFHEAVDVLDEFECELLRRQVVKQYGSSGRKVCRFFHGPILLFIVLVLFIELKRSDNNLMRLLRIWKSFI</sequence>
<evidence type="ECO:0000259" key="5">
    <source>
        <dbReference type="Pfam" id="PF18052"/>
    </source>
</evidence>
<dbReference type="InterPro" id="IPR041118">
    <property type="entry name" value="Rx_N"/>
</dbReference>
<feature type="domain" description="Disease resistance N-terminal" evidence="5">
    <location>
        <begin position="10"/>
        <end position="100"/>
    </location>
</feature>
<evidence type="ECO:0000256" key="4">
    <source>
        <dbReference type="SAM" id="Phobius"/>
    </source>
</evidence>
<proteinExistence type="predicted"/>
<keyword evidence="4" id="KW-1133">Transmembrane helix</keyword>
<name>A0A803R5W1_CANSA</name>
<protein>
    <recommendedName>
        <fullName evidence="5">Disease resistance N-terminal domain-containing protein</fullName>
    </recommendedName>
</protein>
<reference evidence="6" key="2">
    <citation type="submission" date="2021-03" db="UniProtKB">
        <authorList>
            <consortium name="EnsemblPlants"/>
        </authorList>
    </citation>
    <scope>IDENTIFICATION</scope>
</reference>
<dbReference type="Gene3D" id="1.20.5.4130">
    <property type="match status" value="1"/>
</dbReference>
<dbReference type="AlphaFoldDB" id="A0A803R5W1"/>
<organism evidence="6 7">
    <name type="scientific">Cannabis sativa</name>
    <name type="common">Hemp</name>
    <name type="synonym">Marijuana</name>
    <dbReference type="NCBI Taxonomy" id="3483"/>
    <lineage>
        <taxon>Eukaryota</taxon>
        <taxon>Viridiplantae</taxon>
        <taxon>Streptophyta</taxon>
        <taxon>Embryophyta</taxon>
        <taxon>Tracheophyta</taxon>
        <taxon>Spermatophyta</taxon>
        <taxon>Magnoliopsida</taxon>
        <taxon>eudicotyledons</taxon>
        <taxon>Gunneridae</taxon>
        <taxon>Pentapetalae</taxon>
        <taxon>rosids</taxon>
        <taxon>fabids</taxon>
        <taxon>Rosales</taxon>
        <taxon>Cannabaceae</taxon>
        <taxon>Cannabis</taxon>
    </lineage>
</organism>
<keyword evidence="1" id="KW-0677">Repeat</keyword>